<evidence type="ECO:0000313" key="6">
    <source>
        <dbReference type="Proteomes" id="UP000324022"/>
    </source>
</evidence>
<dbReference type="HAMAP" id="MF_03057">
    <property type="entry name" value="SDHAF2"/>
    <property type="match status" value="1"/>
</dbReference>
<dbReference type="InterPro" id="IPR005631">
    <property type="entry name" value="SDH"/>
</dbReference>
<keyword evidence="1 3" id="KW-0496">Mitochondrion</keyword>
<evidence type="ECO:0000256" key="2">
    <source>
        <dbReference type="ARBA" id="ARBA00023186"/>
    </source>
</evidence>
<dbReference type="EMBL" id="OOIN01000001">
    <property type="protein sequence ID" value="SPO19654.1"/>
    <property type="molecule type" value="Genomic_DNA"/>
</dbReference>
<dbReference type="GO" id="GO:0006099">
    <property type="term" value="P:tricarboxylic acid cycle"/>
    <property type="evidence" value="ECO:0007669"/>
    <property type="project" value="TreeGrafter"/>
</dbReference>
<dbReference type="GO" id="GO:0005759">
    <property type="term" value="C:mitochondrial matrix"/>
    <property type="evidence" value="ECO:0007669"/>
    <property type="project" value="UniProtKB-SubCell"/>
</dbReference>
<organism evidence="5 6">
    <name type="scientific">Ustilago trichophora</name>
    <dbReference type="NCBI Taxonomy" id="86804"/>
    <lineage>
        <taxon>Eukaryota</taxon>
        <taxon>Fungi</taxon>
        <taxon>Dikarya</taxon>
        <taxon>Basidiomycota</taxon>
        <taxon>Ustilaginomycotina</taxon>
        <taxon>Ustilaginomycetes</taxon>
        <taxon>Ustilaginales</taxon>
        <taxon>Ustilaginaceae</taxon>
        <taxon>Ustilago</taxon>
    </lineage>
</organism>
<dbReference type="PANTHER" id="PTHR12469:SF2">
    <property type="entry name" value="SUCCINATE DEHYDROGENASE ASSEMBLY FACTOR 2, MITOCHONDRIAL"/>
    <property type="match status" value="1"/>
</dbReference>
<dbReference type="GO" id="GO:0034553">
    <property type="term" value="P:mitochondrial respiratory chain complex II assembly"/>
    <property type="evidence" value="ECO:0007669"/>
    <property type="project" value="TreeGrafter"/>
</dbReference>
<dbReference type="SUPFAM" id="SSF109910">
    <property type="entry name" value="YgfY-like"/>
    <property type="match status" value="1"/>
</dbReference>
<dbReference type="FunFam" id="1.10.150.250:FF:000004">
    <property type="entry name" value="Succinate dehydrogenase assembly factor 2, mitochondrial"/>
    <property type="match status" value="1"/>
</dbReference>
<dbReference type="InterPro" id="IPR028882">
    <property type="entry name" value="SDHAF2"/>
</dbReference>
<dbReference type="Gene3D" id="1.10.150.250">
    <property type="entry name" value="Flavinator of succinate dehydrogenase"/>
    <property type="match status" value="1"/>
</dbReference>
<dbReference type="Pfam" id="PF03937">
    <property type="entry name" value="Sdh5"/>
    <property type="match status" value="1"/>
</dbReference>
<comment type="function">
    <text evidence="3">Plays an essential role in the assembly of succinate dehydrogenase (SDH), an enzyme complex (also referred to as respiratory complex II) that is a component of both the tricarboxylic acid (TCA) cycle and the mitochondrial electron transport chain, and which couples the oxidation of succinate to fumarate with the reduction of ubiquinone (coenzyme Q) to ubiquinol. Required for flavinylation (covalent attachment of FAD) of the flavoprotein subunit of the SDH catalytic dimer.</text>
</comment>
<keyword evidence="6" id="KW-1185">Reference proteome</keyword>
<reference evidence="5 6" key="1">
    <citation type="submission" date="2018-03" db="EMBL/GenBank/DDBJ databases">
        <authorList>
            <person name="Guldener U."/>
        </authorList>
    </citation>
    <scope>NUCLEOTIDE SEQUENCE [LARGE SCALE GENOMIC DNA]</scope>
    <source>
        <strain evidence="5 6">NBRC100155</strain>
    </source>
</reference>
<accession>A0A5C3DNH2</accession>
<evidence type="ECO:0000313" key="5">
    <source>
        <dbReference type="EMBL" id="SPO19654.1"/>
    </source>
</evidence>
<dbReference type="PANTHER" id="PTHR12469">
    <property type="entry name" value="PROTEIN EMI5 HOMOLOG, MITOCHONDRIAL"/>
    <property type="match status" value="1"/>
</dbReference>
<sequence length="241" mass="27058">MTAPFRLATFAGVRRTLLNSAPLTQRRILVPATGAVRWSSSSSRPDVPDPIKSEQGSTGATQSTSNAAGPSGRVSDAKLSDPYPLPFSPDIVDLNNADSGPESGPESKWAGLNLASERQTLEGVDAPMRVPGRESEERETKIARLVYQCRKRGTLETDLLLSTFAKKELKKLPTEELDEFDRLLDEPDWDIFYWCTQRKPIPERWHSSFHTEGKLGWRLIQHTKNEEKAVRWMPELDANRT</sequence>
<comment type="similarity">
    <text evidence="3">Belongs to the SDHAF2 family.</text>
</comment>
<comment type="subunit">
    <text evidence="3">Interacts with the flavoprotein subunit within the SDH catalytic dimer.</text>
</comment>
<evidence type="ECO:0000256" key="4">
    <source>
        <dbReference type="SAM" id="MobiDB-lite"/>
    </source>
</evidence>
<name>A0A5C3DNH2_9BASI</name>
<dbReference type="OrthoDB" id="284292at2759"/>
<proteinExistence type="inferred from homology"/>
<evidence type="ECO:0000256" key="3">
    <source>
        <dbReference type="HAMAP-Rule" id="MF_03057"/>
    </source>
</evidence>
<dbReference type="AlphaFoldDB" id="A0A5C3DNH2"/>
<dbReference type="GO" id="GO:0006121">
    <property type="term" value="P:mitochondrial electron transport, succinate to ubiquinone"/>
    <property type="evidence" value="ECO:0007669"/>
    <property type="project" value="UniProtKB-UniRule"/>
</dbReference>
<keyword evidence="2 3" id="KW-0143">Chaperone</keyword>
<comment type="subcellular location">
    <subcellularLocation>
        <location evidence="3">Mitochondrion matrix</location>
    </subcellularLocation>
</comment>
<feature type="compositionally biased region" description="Polar residues" evidence="4">
    <location>
        <begin position="54"/>
        <end position="68"/>
    </location>
</feature>
<gene>
    <name evidence="5" type="ORF">UTRI_00012_B</name>
</gene>
<feature type="region of interest" description="Disordered" evidence="4">
    <location>
        <begin position="35"/>
        <end position="109"/>
    </location>
</feature>
<dbReference type="Proteomes" id="UP000324022">
    <property type="component" value="Unassembled WGS sequence"/>
</dbReference>
<evidence type="ECO:0000256" key="1">
    <source>
        <dbReference type="ARBA" id="ARBA00023128"/>
    </source>
</evidence>
<dbReference type="InterPro" id="IPR036714">
    <property type="entry name" value="SDH_sf"/>
</dbReference>
<protein>
    <recommendedName>
        <fullName evidence="3">Succinate dehydrogenase assembly factor 2, mitochondrial</fullName>
        <shortName evidence="3">SDH assembly factor 2</shortName>
        <shortName evidence="3">SDHAF2</shortName>
    </recommendedName>
</protein>